<proteinExistence type="predicted"/>
<dbReference type="GeneTree" id="ENSGT01130000280116"/>
<reference evidence="1" key="1">
    <citation type="submission" date="2020-03" db="EMBL/GenBank/DDBJ databases">
        <title>Long-read based genome assembly of a Labrador retriever dog.</title>
        <authorList>
            <person name="Eory L."/>
            <person name="Zhang W."/>
            <person name="Schoenebeck J."/>
        </authorList>
    </citation>
    <scope>NUCLEOTIDE SEQUENCE [LARGE SCALE GENOMIC DNA]</scope>
    <source>
        <strain evidence="1">Labrador retriever</strain>
    </source>
</reference>
<evidence type="ECO:0000313" key="1">
    <source>
        <dbReference type="Ensembl" id="ENSCAFP00845036382.1"/>
    </source>
</evidence>
<accession>A0A8I3Q957</accession>
<dbReference type="Proteomes" id="UP000805418">
    <property type="component" value="Chromosome 29"/>
</dbReference>
<reference evidence="1" key="3">
    <citation type="submission" date="2025-09" db="UniProtKB">
        <authorList>
            <consortium name="Ensembl"/>
        </authorList>
    </citation>
    <scope>IDENTIFICATION</scope>
    <source>
        <strain evidence="1">Boxer</strain>
    </source>
</reference>
<dbReference type="AlphaFoldDB" id="A0A8I3Q957"/>
<keyword evidence="2" id="KW-1185">Reference proteome</keyword>
<sequence length="122" mass="14030">MCACVYFVSVYKCFKFLVKFIPRYFILFDATINGIVFLIPLSDSLLLVNRNAKDFCMLILYSTTILNLFISCNCLFDRICRLSIHKIMSSANSDSFISSFTIWMPFISSSCLMLWLGLPILC</sequence>
<reference evidence="1" key="2">
    <citation type="submission" date="2025-08" db="UniProtKB">
        <authorList>
            <consortium name="Ensembl"/>
        </authorList>
    </citation>
    <scope>IDENTIFICATION</scope>
    <source>
        <strain evidence="1">Boxer</strain>
    </source>
</reference>
<organism evidence="1 2">
    <name type="scientific">Canis lupus familiaris</name>
    <name type="common">Dog</name>
    <name type="synonym">Canis familiaris</name>
    <dbReference type="NCBI Taxonomy" id="9615"/>
    <lineage>
        <taxon>Eukaryota</taxon>
        <taxon>Metazoa</taxon>
        <taxon>Chordata</taxon>
        <taxon>Craniata</taxon>
        <taxon>Vertebrata</taxon>
        <taxon>Euteleostomi</taxon>
        <taxon>Mammalia</taxon>
        <taxon>Eutheria</taxon>
        <taxon>Laurasiatheria</taxon>
        <taxon>Carnivora</taxon>
        <taxon>Caniformia</taxon>
        <taxon>Canidae</taxon>
        <taxon>Canis</taxon>
    </lineage>
</organism>
<protein>
    <submittedName>
        <fullName evidence="1">Uncharacterized protein</fullName>
    </submittedName>
</protein>
<dbReference type="Ensembl" id="ENSCAFT00845046332.1">
    <property type="protein sequence ID" value="ENSCAFP00845036382.1"/>
    <property type="gene ID" value="ENSCAFG00845026276.1"/>
</dbReference>
<evidence type="ECO:0000313" key="2">
    <source>
        <dbReference type="Proteomes" id="UP000805418"/>
    </source>
</evidence>
<name>A0A8I3Q957_CANLF</name>